<evidence type="ECO:0000313" key="2">
    <source>
        <dbReference type="EMBL" id="RAI98385.1"/>
    </source>
</evidence>
<proteinExistence type="predicted"/>
<dbReference type="PROSITE" id="PS51549">
    <property type="entry name" value="DM13"/>
    <property type="match status" value="1"/>
</dbReference>
<organism evidence="2 3">
    <name type="scientific">Aeromonas salmonicida</name>
    <dbReference type="NCBI Taxonomy" id="645"/>
    <lineage>
        <taxon>Bacteria</taxon>
        <taxon>Pseudomonadati</taxon>
        <taxon>Pseudomonadota</taxon>
        <taxon>Gammaproteobacteria</taxon>
        <taxon>Aeromonadales</taxon>
        <taxon>Aeromonadaceae</taxon>
        <taxon>Aeromonas</taxon>
    </lineage>
</organism>
<feature type="domain" description="DM13" evidence="1">
    <location>
        <begin position="54"/>
        <end position="159"/>
    </location>
</feature>
<protein>
    <submittedName>
        <fullName evidence="2">Electron transfer DM13</fullName>
    </submittedName>
</protein>
<accession>A0AAX1PDE4</accession>
<dbReference type="EMBL" id="QLLM01000031">
    <property type="protein sequence ID" value="RAI98385.1"/>
    <property type="molecule type" value="Genomic_DNA"/>
</dbReference>
<evidence type="ECO:0000313" key="3">
    <source>
        <dbReference type="Proteomes" id="UP000249422"/>
    </source>
</evidence>
<gene>
    <name evidence="2" type="ORF">DEU50_13123</name>
</gene>
<dbReference type="Pfam" id="PF10517">
    <property type="entry name" value="DM13"/>
    <property type="match status" value="1"/>
</dbReference>
<name>A0AAX1PDE4_AERSA</name>
<dbReference type="InterPro" id="IPR019545">
    <property type="entry name" value="DM13_domain"/>
</dbReference>
<dbReference type="AlphaFoldDB" id="A0AAX1PDE4"/>
<comment type="caution">
    <text evidence="2">The sequence shown here is derived from an EMBL/GenBank/DDBJ whole genome shotgun (WGS) entry which is preliminary data.</text>
</comment>
<evidence type="ECO:0000259" key="1">
    <source>
        <dbReference type="PROSITE" id="PS51549"/>
    </source>
</evidence>
<dbReference type="Proteomes" id="UP000249422">
    <property type="component" value="Unassembled WGS sequence"/>
</dbReference>
<sequence>MMQRKTLALLLATHLLIGGLGFAAGIYTLPILIAPPAPSSEAIAASQQQASFSGTFRRDLKDSDRLHWGEGKVSIGPDAVSLMGQLAPGPDYQLYLSPEFVETEADFSRLKAQMVHVGPVKTFDNFIVPLPTSIDPARYSSVIVWCETFGQFITAARYR</sequence>
<reference evidence="2 3" key="1">
    <citation type="submission" date="2018-06" db="EMBL/GenBank/DDBJ databases">
        <title>Freshwater and sediment microbial communities from various areas in North America, analyzing microbe dynamics in response to fracking.</title>
        <authorList>
            <person name="Lamendella R."/>
        </authorList>
    </citation>
    <scope>NUCLEOTIDE SEQUENCE [LARGE SCALE GENOMIC DNA]</scope>
    <source>
        <strain evidence="2 3">17</strain>
    </source>
</reference>